<evidence type="ECO:0000256" key="3">
    <source>
        <dbReference type="ARBA" id="ARBA00022840"/>
    </source>
</evidence>
<dbReference type="InterPro" id="IPR027417">
    <property type="entry name" value="P-loop_NTPase"/>
</dbReference>
<evidence type="ECO:0000256" key="1">
    <source>
        <dbReference type="ARBA" id="ARBA00022448"/>
    </source>
</evidence>
<name>W4EQB4_9BACL</name>
<evidence type="ECO:0000313" key="5">
    <source>
        <dbReference type="EMBL" id="ETT82192.1"/>
    </source>
</evidence>
<dbReference type="InterPro" id="IPR017911">
    <property type="entry name" value="MacB-like_ATP-bd"/>
</dbReference>
<dbReference type="Gene3D" id="3.40.50.300">
    <property type="entry name" value="P-loop containing nucleotide triphosphate hydrolases"/>
    <property type="match status" value="1"/>
</dbReference>
<comment type="caution">
    <text evidence="5">The sequence shown here is derived from an EMBL/GenBank/DDBJ whole genome shotgun (WGS) entry which is preliminary data.</text>
</comment>
<dbReference type="GO" id="GO:0098796">
    <property type="term" value="C:membrane protein complex"/>
    <property type="evidence" value="ECO:0007669"/>
    <property type="project" value="UniProtKB-ARBA"/>
</dbReference>
<evidence type="ECO:0000313" key="6">
    <source>
        <dbReference type="Proteomes" id="UP000019062"/>
    </source>
</evidence>
<keyword evidence="1" id="KW-0813">Transport</keyword>
<dbReference type="SMART" id="SM00382">
    <property type="entry name" value="AAA"/>
    <property type="match status" value="1"/>
</dbReference>
<dbReference type="Pfam" id="PF00005">
    <property type="entry name" value="ABC_tran"/>
    <property type="match status" value="1"/>
</dbReference>
<dbReference type="GO" id="GO:0022857">
    <property type="term" value="F:transmembrane transporter activity"/>
    <property type="evidence" value="ECO:0007669"/>
    <property type="project" value="UniProtKB-ARBA"/>
</dbReference>
<protein>
    <submittedName>
        <fullName evidence="5">ABC transporter</fullName>
    </submittedName>
</protein>
<accession>W4EQB4</accession>
<organism evidence="5 6">
    <name type="scientific">Viridibacillus arenosi FSL R5-213</name>
    <dbReference type="NCBI Taxonomy" id="1227360"/>
    <lineage>
        <taxon>Bacteria</taxon>
        <taxon>Bacillati</taxon>
        <taxon>Bacillota</taxon>
        <taxon>Bacilli</taxon>
        <taxon>Bacillales</taxon>
        <taxon>Caryophanaceae</taxon>
        <taxon>Viridibacillus</taxon>
    </lineage>
</organism>
<dbReference type="GO" id="GO:0005886">
    <property type="term" value="C:plasma membrane"/>
    <property type="evidence" value="ECO:0007669"/>
    <property type="project" value="TreeGrafter"/>
</dbReference>
<keyword evidence="6" id="KW-1185">Reference proteome</keyword>
<dbReference type="SUPFAM" id="SSF52540">
    <property type="entry name" value="P-loop containing nucleoside triphosphate hydrolases"/>
    <property type="match status" value="1"/>
</dbReference>
<evidence type="ECO:0000256" key="2">
    <source>
        <dbReference type="ARBA" id="ARBA00022741"/>
    </source>
</evidence>
<reference evidence="5 6" key="1">
    <citation type="journal article" date="2014" name="BMC Genomics">
        <title>Genomic comparison of sporeforming bacilli isolated from milk.</title>
        <authorList>
            <person name="Moreno Switt A.I."/>
            <person name="Andrus A.D."/>
            <person name="Ranieri M.L."/>
            <person name="Orsi R.H."/>
            <person name="Ivy R."/>
            <person name="den Bakker H.C."/>
            <person name="Martin N.H."/>
            <person name="Wiedmann M."/>
            <person name="Boor K.J."/>
        </authorList>
    </citation>
    <scope>NUCLEOTIDE SEQUENCE [LARGE SCALE GENOMIC DNA]</scope>
    <source>
        <strain evidence="5 6">FSL R5-213</strain>
    </source>
</reference>
<sequence length="260" mass="28278">MNISDKLLQVKEVHKIFGEGQSETVALQGVSFDVLPGEFLGIMGTSGSGKTTLLNSIATMLKPTAGQILLEGQNISSFKGSKLAKYRGSKIGYLFQEFELIDNLTARENIILPLSIHGVNPKEQEAQLQKLTKQFDIDPVLDKFPSQLSGGQKQRVAAARALISNPSILLADEPTGALDTRNAKTLMDKLYANNQEEGSTILMVTHDANAASYCSRILFIQDGVIFHELRKKVPGETQNAFYERILTVLAQLGGGSSNVL</sequence>
<dbReference type="RefSeq" id="WP_038186643.1">
    <property type="nucleotide sequence ID" value="NZ_ASQA01000034.1"/>
</dbReference>
<dbReference type="AlphaFoldDB" id="W4EQB4"/>
<dbReference type="InterPro" id="IPR003439">
    <property type="entry name" value="ABC_transporter-like_ATP-bd"/>
</dbReference>
<proteinExistence type="predicted"/>
<dbReference type="FunFam" id="3.40.50.300:FF:000032">
    <property type="entry name" value="Export ABC transporter ATP-binding protein"/>
    <property type="match status" value="1"/>
</dbReference>
<keyword evidence="3" id="KW-0067">ATP-binding</keyword>
<dbReference type="EMBL" id="ASQA01000034">
    <property type="protein sequence ID" value="ETT82192.1"/>
    <property type="molecule type" value="Genomic_DNA"/>
</dbReference>
<keyword evidence="2" id="KW-0547">Nucleotide-binding</keyword>
<dbReference type="PATRIC" id="fig|1227360.4.peg.2935"/>
<dbReference type="InterPro" id="IPR015854">
    <property type="entry name" value="ABC_transpr_LolD-like"/>
</dbReference>
<dbReference type="PANTHER" id="PTHR24220:SF674">
    <property type="entry name" value="BACITRACIN EXPORT ATP-BINDING PROTEIN BCEA"/>
    <property type="match status" value="1"/>
</dbReference>
<evidence type="ECO:0000259" key="4">
    <source>
        <dbReference type="PROSITE" id="PS50893"/>
    </source>
</evidence>
<dbReference type="PROSITE" id="PS50893">
    <property type="entry name" value="ABC_TRANSPORTER_2"/>
    <property type="match status" value="1"/>
</dbReference>
<dbReference type="Proteomes" id="UP000019062">
    <property type="component" value="Unassembled WGS sequence"/>
</dbReference>
<dbReference type="eggNOG" id="COG1136">
    <property type="taxonomic scope" value="Bacteria"/>
</dbReference>
<dbReference type="InterPro" id="IPR003593">
    <property type="entry name" value="AAA+_ATPase"/>
</dbReference>
<dbReference type="PANTHER" id="PTHR24220">
    <property type="entry name" value="IMPORT ATP-BINDING PROTEIN"/>
    <property type="match status" value="1"/>
</dbReference>
<gene>
    <name evidence="5" type="ORF">C176_14417</name>
</gene>
<feature type="domain" description="ABC transporter" evidence="4">
    <location>
        <begin position="8"/>
        <end position="247"/>
    </location>
</feature>
<dbReference type="CDD" id="cd03255">
    <property type="entry name" value="ABC_MJ0796_LolCDE_FtsE"/>
    <property type="match status" value="1"/>
</dbReference>
<dbReference type="GO" id="GO:0016887">
    <property type="term" value="F:ATP hydrolysis activity"/>
    <property type="evidence" value="ECO:0007669"/>
    <property type="project" value="InterPro"/>
</dbReference>
<dbReference type="GO" id="GO:0005524">
    <property type="term" value="F:ATP binding"/>
    <property type="evidence" value="ECO:0007669"/>
    <property type="project" value="UniProtKB-KW"/>
</dbReference>